<proteinExistence type="predicted"/>
<comment type="caution">
    <text evidence="2">The sequence shown here is derived from an EMBL/GenBank/DDBJ whole genome shotgun (WGS) entry which is preliminary data.</text>
</comment>
<evidence type="ECO:0000313" key="2">
    <source>
        <dbReference type="EMBL" id="ORC91272.1"/>
    </source>
</evidence>
<sequence length="110" mass="12971">MGKVTRVKYIKSKLFFQKYRVPKIIPKVPRERKELLPLLAVVLENDQSILFFVFFSLGNRLCLLCVYTVEIFLLHAFFRKVCYIKVCTTRVRTGISQLFKILLPSLFLQP</sequence>
<keyword evidence="1" id="KW-0812">Transmembrane</keyword>
<evidence type="ECO:0000313" key="3">
    <source>
        <dbReference type="Proteomes" id="UP000192257"/>
    </source>
</evidence>
<keyword evidence="3" id="KW-1185">Reference proteome</keyword>
<name>A0A1X0P2Y0_9TRYP</name>
<gene>
    <name evidence="2" type="ORF">TM35_000062770</name>
</gene>
<accession>A0A1X0P2Y0</accession>
<reference evidence="2 3" key="1">
    <citation type="submission" date="2017-03" db="EMBL/GenBank/DDBJ databases">
        <title>An alternative strategy for trypanosome survival in the mammalian bloodstream revealed through genome and transcriptome analysis of the ubiquitous bovine parasite Trypanosoma (Megatrypanum) theileri.</title>
        <authorList>
            <person name="Kelly S."/>
            <person name="Ivens A."/>
            <person name="Mott A."/>
            <person name="O'Neill E."/>
            <person name="Emms D."/>
            <person name="Macleod O."/>
            <person name="Voorheis P."/>
            <person name="Matthews J."/>
            <person name="Matthews K."/>
            <person name="Carrington M."/>
        </authorList>
    </citation>
    <scope>NUCLEOTIDE SEQUENCE [LARGE SCALE GENOMIC DNA]</scope>
    <source>
        <strain evidence="2">Edinburgh</strain>
    </source>
</reference>
<keyword evidence="1" id="KW-1133">Transmembrane helix</keyword>
<keyword evidence="1" id="KW-0472">Membrane</keyword>
<dbReference type="EMBL" id="NBCO01000006">
    <property type="protein sequence ID" value="ORC91272.1"/>
    <property type="molecule type" value="Genomic_DNA"/>
</dbReference>
<protein>
    <submittedName>
        <fullName evidence="2">Uncharacterized protein</fullName>
    </submittedName>
</protein>
<dbReference type="VEuPathDB" id="TriTrypDB:TM35_000062770"/>
<evidence type="ECO:0000256" key="1">
    <source>
        <dbReference type="SAM" id="Phobius"/>
    </source>
</evidence>
<dbReference type="RefSeq" id="XP_028885338.1">
    <property type="nucleotide sequence ID" value="XM_029023314.1"/>
</dbReference>
<dbReference type="AlphaFoldDB" id="A0A1X0P2Y0"/>
<dbReference type="Proteomes" id="UP000192257">
    <property type="component" value="Unassembled WGS sequence"/>
</dbReference>
<dbReference type="GeneID" id="39983094"/>
<feature type="transmembrane region" description="Helical" evidence="1">
    <location>
        <begin position="49"/>
        <end position="74"/>
    </location>
</feature>
<organism evidence="2 3">
    <name type="scientific">Trypanosoma theileri</name>
    <dbReference type="NCBI Taxonomy" id="67003"/>
    <lineage>
        <taxon>Eukaryota</taxon>
        <taxon>Discoba</taxon>
        <taxon>Euglenozoa</taxon>
        <taxon>Kinetoplastea</taxon>
        <taxon>Metakinetoplastina</taxon>
        <taxon>Trypanosomatida</taxon>
        <taxon>Trypanosomatidae</taxon>
        <taxon>Trypanosoma</taxon>
    </lineage>
</organism>